<evidence type="ECO:0000313" key="9">
    <source>
        <dbReference type="Proteomes" id="UP000652013"/>
    </source>
</evidence>
<evidence type="ECO:0000256" key="6">
    <source>
        <dbReference type="HAMAP-Rule" id="MF_00361"/>
    </source>
</evidence>
<feature type="binding site" evidence="6">
    <location>
        <begin position="140"/>
        <end position="141"/>
    </location>
    <ligand>
        <name>NAD(+)</name>
        <dbReference type="ChEBI" id="CHEBI:57540"/>
    </ligand>
</feature>
<dbReference type="AlphaFoldDB" id="A0A8J3Y5V8"/>
<reference evidence="8" key="1">
    <citation type="submission" date="2021-01" db="EMBL/GenBank/DDBJ databases">
        <title>Whole genome shotgun sequence of Spirilliplanes yamanashiensis NBRC 15828.</title>
        <authorList>
            <person name="Komaki H."/>
            <person name="Tamura T."/>
        </authorList>
    </citation>
    <scope>NUCLEOTIDE SEQUENCE</scope>
    <source>
        <strain evidence="8">NBRC 15828</strain>
    </source>
</reference>
<evidence type="ECO:0000256" key="4">
    <source>
        <dbReference type="ARBA" id="ARBA00023027"/>
    </source>
</evidence>
<dbReference type="PANTHER" id="PTHR20275">
    <property type="entry name" value="NAD KINASE"/>
    <property type="match status" value="1"/>
</dbReference>
<comment type="subcellular location">
    <subcellularLocation>
        <location evidence="6">Cytoplasm</location>
    </subcellularLocation>
</comment>
<feature type="active site" description="Proton acceptor" evidence="6">
    <location>
        <position position="70"/>
    </location>
</feature>
<keyword evidence="4 6" id="KW-0520">NAD</keyword>
<evidence type="ECO:0000313" key="8">
    <source>
        <dbReference type="EMBL" id="GIJ01922.1"/>
    </source>
</evidence>
<dbReference type="InterPro" id="IPR002504">
    <property type="entry name" value="NADK"/>
</dbReference>
<dbReference type="Gene3D" id="3.40.50.10330">
    <property type="entry name" value="Probable inorganic polyphosphate/atp-NAD kinase, domain 1"/>
    <property type="match status" value="1"/>
</dbReference>
<feature type="binding site" evidence="6">
    <location>
        <position position="170"/>
    </location>
    <ligand>
        <name>NAD(+)</name>
        <dbReference type="ChEBI" id="CHEBI:57540"/>
    </ligand>
</feature>
<dbReference type="Gene3D" id="3.40.630.30">
    <property type="match status" value="1"/>
</dbReference>
<keyword evidence="1 6" id="KW-0808">Transferase</keyword>
<keyword evidence="6" id="KW-0963">Cytoplasm</keyword>
<dbReference type="InterPro" id="IPR017437">
    <property type="entry name" value="ATP-NAD_kinase_PpnK-typ_C"/>
</dbReference>
<comment type="cofactor">
    <cofactor evidence="6">
        <name>a divalent metal cation</name>
        <dbReference type="ChEBI" id="CHEBI:60240"/>
    </cofactor>
</comment>
<name>A0A8J3Y5V8_9ACTN</name>
<keyword evidence="9" id="KW-1185">Reference proteome</keyword>
<evidence type="ECO:0000256" key="1">
    <source>
        <dbReference type="ARBA" id="ARBA00022679"/>
    </source>
</evidence>
<dbReference type="GO" id="GO:0003951">
    <property type="term" value="F:NAD+ kinase activity"/>
    <property type="evidence" value="ECO:0007669"/>
    <property type="project" value="UniProtKB-UniRule"/>
</dbReference>
<dbReference type="InterPro" id="IPR016181">
    <property type="entry name" value="Acyl_CoA_acyltransferase"/>
</dbReference>
<organism evidence="8 9">
    <name type="scientific">Spirilliplanes yamanashiensis</name>
    <dbReference type="NCBI Taxonomy" id="42233"/>
    <lineage>
        <taxon>Bacteria</taxon>
        <taxon>Bacillati</taxon>
        <taxon>Actinomycetota</taxon>
        <taxon>Actinomycetes</taxon>
        <taxon>Micromonosporales</taxon>
        <taxon>Micromonosporaceae</taxon>
        <taxon>Spirilliplanes</taxon>
    </lineage>
</organism>
<dbReference type="PROSITE" id="PS51729">
    <property type="entry name" value="GNAT_YJDJ"/>
    <property type="match status" value="1"/>
</dbReference>
<dbReference type="EC" id="2.7.1.23" evidence="6"/>
<feature type="binding site" evidence="6">
    <location>
        <begin position="70"/>
        <end position="71"/>
    </location>
    <ligand>
        <name>NAD(+)</name>
        <dbReference type="ChEBI" id="CHEBI:57540"/>
    </ligand>
</feature>
<accession>A0A8J3Y5V8</accession>
<keyword evidence="3 6" id="KW-0521">NADP</keyword>
<dbReference type="HAMAP" id="MF_00361">
    <property type="entry name" value="NAD_kinase"/>
    <property type="match status" value="1"/>
</dbReference>
<sequence length="393" mass="41578">MGMIHVVGLVLHPRRDCAPAVEAILSWAADRGATVLGLPEEIGRIDCAAEPVGVDELVERSHLLVSLGGDGTMLRTMRLVEGRKTPVLGVNVGRLGFLAEVDLPDLSAALSAIDDHAYTIEPRTAVRTVLPDGREVSAFNDIALVRVPGDGLAAVGLTVEGKSFVRYAADAVIVSTPTGSTAYSFSAGGPIVSPKVEGLLVGPASAHSAFNRMLVMSPDEELVLEVLPTSGRLAVEVDGIVQAHVEAGHHLRVEPIPGAARVVRLGRTTFYERARRKLQVAGSAQVGAGDAADAMVVDSFEQSRYEVRIGGELAGTLDYRRRDGFVELLHTEIDRTYEGQGLGGRLAGGALRALRARGEKITATCPYVIGYLERHPEHADLLAARPEGTTANG</sequence>
<dbReference type="Pfam" id="PF20143">
    <property type="entry name" value="NAD_kinase_C"/>
    <property type="match status" value="1"/>
</dbReference>
<comment type="function">
    <text evidence="6">Involved in the regulation of the intracellular balance of NAD and NADP, and is a key enzyme in the biosynthesis of NADP. Catalyzes specifically the phosphorylation on 2'-hydroxyl of the adenosine moiety of NAD to yield NADP.</text>
</comment>
<keyword evidence="6" id="KW-0547">Nucleotide-binding</keyword>
<comment type="caution">
    <text evidence="8">The sequence shown here is derived from an EMBL/GenBank/DDBJ whole genome shotgun (WGS) entry which is preliminary data.</text>
</comment>
<dbReference type="Gene3D" id="2.60.200.30">
    <property type="entry name" value="Probable inorganic polyphosphate/atp-NAD kinase, domain 2"/>
    <property type="match status" value="1"/>
</dbReference>
<dbReference type="SUPFAM" id="SSF111331">
    <property type="entry name" value="NAD kinase/diacylglycerol kinase-like"/>
    <property type="match status" value="1"/>
</dbReference>
<evidence type="ECO:0000256" key="3">
    <source>
        <dbReference type="ARBA" id="ARBA00022857"/>
    </source>
</evidence>
<feature type="binding site" evidence="6">
    <location>
        <begin position="181"/>
        <end position="186"/>
    </location>
    <ligand>
        <name>NAD(+)</name>
        <dbReference type="ChEBI" id="CHEBI:57540"/>
    </ligand>
</feature>
<keyword evidence="2 6" id="KW-0418">Kinase</keyword>
<comment type="similarity">
    <text evidence="6">Belongs to the NAD kinase family.</text>
</comment>
<dbReference type="GO" id="GO:0019674">
    <property type="term" value="P:NAD+ metabolic process"/>
    <property type="evidence" value="ECO:0007669"/>
    <property type="project" value="InterPro"/>
</dbReference>
<evidence type="ECO:0000256" key="5">
    <source>
        <dbReference type="ARBA" id="ARBA00047925"/>
    </source>
</evidence>
<dbReference type="GO" id="GO:0005524">
    <property type="term" value="F:ATP binding"/>
    <property type="evidence" value="ECO:0007669"/>
    <property type="project" value="UniProtKB-KW"/>
</dbReference>
<dbReference type="SUPFAM" id="SSF55729">
    <property type="entry name" value="Acyl-CoA N-acyltransferases (Nat)"/>
    <property type="match status" value="1"/>
</dbReference>
<proteinExistence type="inferred from homology"/>
<dbReference type="GO" id="GO:0046872">
    <property type="term" value="F:metal ion binding"/>
    <property type="evidence" value="ECO:0007669"/>
    <property type="project" value="UniProtKB-UniRule"/>
</dbReference>
<feature type="domain" description="N-acetyltransferase" evidence="7">
    <location>
        <begin position="297"/>
        <end position="383"/>
    </location>
</feature>
<dbReference type="PANTHER" id="PTHR20275:SF0">
    <property type="entry name" value="NAD KINASE"/>
    <property type="match status" value="1"/>
</dbReference>
<comment type="caution">
    <text evidence="6">Lacks conserved residue(s) required for the propagation of feature annotation.</text>
</comment>
<dbReference type="InterPro" id="IPR031165">
    <property type="entry name" value="GNAT_YJDJ"/>
</dbReference>
<protein>
    <recommendedName>
        <fullName evidence="6">NAD kinase</fullName>
        <ecNumber evidence="6">2.7.1.23</ecNumber>
    </recommendedName>
    <alternativeName>
        <fullName evidence="6">ATP-dependent NAD kinase</fullName>
    </alternativeName>
</protein>
<dbReference type="Pfam" id="PF14542">
    <property type="entry name" value="Acetyltransf_CG"/>
    <property type="match status" value="1"/>
</dbReference>
<gene>
    <name evidence="6" type="primary">nadK</name>
    <name evidence="8" type="ORF">Sya03_12740</name>
</gene>
<dbReference type="InterPro" id="IPR017438">
    <property type="entry name" value="ATP-NAD_kinase_N"/>
</dbReference>
<dbReference type="GO" id="GO:0051287">
    <property type="term" value="F:NAD binding"/>
    <property type="evidence" value="ECO:0007669"/>
    <property type="project" value="UniProtKB-ARBA"/>
</dbReference>
<dbReference type="GO" id="GO:0005737">
    <property type="term" value="C:cytoplasm"/>
    <property type="evidence" value="ECO:0007669"/>
    <property type="project" value="UniProtKB-SubCell"/>
</dbReference>
<comment type="catalytic activity">
    <reaction evidence="5 6">
        <text>NAD(+) + ATP = ADP + NADP(+) + H(+)</text>
        <dbReference type="Rhea" id="RHEA:18629"/>
        <dbReference type="ChEBI" id="CHEBI:15378"/>
        <dbReference type="ChEBI" id="CHEBI:30616"/>
        <dbReference type="ChEBI" id="CHEBI:57540"/>
        <dbReference type="ChEBI" id="CHEBI:58349"/>
        <dbReference type="ChEBI" id="CHEBI:456216"/>
        <dbReference type="EC" id="2.7.1.23"/>
    </reaction>
</comment>
<dbReference type="InterPro" id="IPR016064">
    <property type="entry name" value="NAD/diacylglycerol_kinase_sf"/>
</dbReference>
<keyword evidence="6" id="KW-0067">ATP-binding</keyword>
<dbReference type="Pfam" id="PF01513">
    <property type="entry name" value="NAD_kinase"/>
    <property type="match status" value="1"/>
</dbReference>
<dbReference type="EMBL" id="BOOY01000007">
    <property type="protein sequence ID" value="GIJ01922.1"/>
    <property type="molecule type" value="Genomic_DNA"/>
</dbReference>
<evidence type="ECO:0000256" key="2">
    <source>
        <dbReference type="ARBA" id="ARBA00022777"/>
    </source>
</evidence>
<dbReference type="Proteomes" id="UP000652013">
    <property type="component" value="Unassembled WGS sequence"/>
</dbReference>
<feature type="binding site" evidence="6">
    <location>
        <position position="75"/>
    </location>
    <ligand>
        <name>NAD(+)</name>
        <dbReference type="ChEBI" id="CHEBI:57540"/>
    </ligand>
</feature>
<evidence type="ECO:0000259" key="7">
    <source>
        <dbReference type="PROSITE" id="PS51729"/>
    </source>
</evidence>
<dbReference type="GO" id="GO:0006741">
    <property type="term" value="P:NADP+ biosynthetic process"/>
    <property type="evidence" value="ECO:0007669"/>
    <property type="project" value="UniProtKB-UniRule"/>
</dbReference>